<evidence type="ECO:0000256" key="1">
    <source>
        <dbReference type="ARBA" id="ARBA00004123"/>
    </source>
</evidence>
<accession>A0A8J5T928</accession>
<feature type="region of interest" description="Disordered" evidence="7">
    <location>
        <begin position="1"/>
        <end position="38"/>
    </location>
</feature>
<keyword evidence="9" id="KW-1185">Reference proteome</keyword>
<proteinExistence type="inferred from homology"/>
<evidence type="ECO:0000256" key="6">
    <source>
        <dbReference type="ARBA" id="ARBA00023328"/>
    </source>
</evidence>
<reference evidence="8" key="1">
    <citation type="journal article" date="2021" name="bioRxiv">
        <title>Whole Genome Assembly and Annotation of Northern Wild Rice, Zizania palustris L., Supports a Whole Genome Duplication in the Zizania Genus.</title>
        <authorList>
            <person name="Haas M."/>
            <person name="Kono T."/>
            <person name="Macchietto M."/>
            <person name="Millas R."/>
            <person name="McGilp L."/>
            <person name="Shao M."/>
            <person name="Duquette J."/>
            <person name="Hirsch C.N."/>
            <person name="Kimball J."/>
        </authorList>
    </citation>
    <scope>NUCLEOTIDE SEQUENCE</scope>
    <source>
        <tissue evidence="8">Fresh leaf tissue</tissue>
    </source>
</reference>
<evidence type="ECO:0000313" key="8">
    <source>
        <dbReference type="EMBL" id="KAG8083427.1"/>
    </source>
</evidence>
<dbReference type="OrthoDB" id="10050372at2759"/>
<evidence type="ECO:0000256" key="2">
    <source>
        <dbReference type="ARBA" id="ARBA00004584"/>
    </source>
</evidence>
<name>A0A8J5T928_ZIZPA</name>
<comment type="subcellular location">
    <subcellularLocation>
        <location evidence="2">Chromosome</location>
        <location evidence="2">Centromere</location>
    </subcellularLocation>
    <subcellularLocation>
        <location evidence="1">Nucleus</location>
    </subcellularLocation>
</comment>
<keyword evidence="4" id="KW-0158">Chromosome</keyword>
<dbReference type="GO" id="GO:0005634">
    <property type="term" value="C:nucleus"/>
    <property type="evidence" value="ECO:0007669"/>
    <property type="project" value="UniProtKB-SubCell"/>
</dbReference>
<evidence type="ECO:0000256" key="7">
    <source>
        <dbReference type="SAM" id="MobiDB-lite"/>
    </source>
</evidence>
<dbReference type="AlphaFoldDB" id="A0A8J5T928"/>
<protein>
    <submittedName>
        <fullName evidence="8">Uncharacterized protein</fullName>
    </submittedName>
</protein>
<reference evidence="8" key="2">
    <citation type="submission" date="2021-02" db="EMBL/GenBank/DDBJ databases">
        <authorList>
            <person name="Kimball J.A."/>
            <person name="Haas M.W."/>
            <person name="Macchietto M."/>
            <person name="Kono T."/>
            <person name="Duquette J."/>
            <person name="Shao M."/>
        </authorList>
    </citation>
    <scope>NUCLEOTIDE SEQUENCE</scope>
    <source>
        <tissue evidence="8">Fresh leaf tissue</tissue>
    </source>
</reference>
<keyword evidence="6" id="KW-0137">Centromere</keyword>
<dbReference type="Proteomes" id="UP000729402">
    <property type="component" value="Unassembled WGS sequence"/>
</dbReference>
<comment type="caution">
    <text evidence="8">The sequence shown here is derived from an EMBL/GenBank/DDBJ whole genome shotgun (WGS) entry which is preliminary data.</text>
</comment>
<keyword evidence="5" id="KW-0539">Nucleus</keyword>
<evidence type="ECO:0000256" key="3">
    <source>
        <dbReference type="ARBA" id="ARBA00007321"/>
    </source>
</evidence>
<evidence type="ECO:0000313" key="9">
    <source>
        <dbReference type="Proteomes" id="UP000729402"/>
    </source>
</evidence>
<dbReference type="EMBL" id="JAAALK010000085">
    <property type="protein sequence ID" value="KAG8083427.1"/>
    <property type="molecule type" value="Genomic_DNA"/>
</dbReference>
<evidence type="ECO:0000256" key="5">
    <source>
        <dbReference type="ARBA" id="ARBA00023242"/>
    </source>
</evidence>
<evidence type="ECO:0000256" key="4">
    <source>
        <dbReference type="ARBA" id="ARBA00022454"/>
    </source>
</evidence>
<sequence>MKTDYGSPTEKSEEDDDENVKIGVAAAASPPKAEPRFGRYRGRTRSEFVMEDFECKITVSIRYSDLLFTLPSQARVLAWPLRSSRRISVTECRASSAAASQPVPFRLPYAEEALKTLSLPEAFAEIVLSLPRALKQIMSSQESE</sequence>
<organism evidence="8 9">
    <name type="scientific">Zizania palustris</name>
    <name type="common">Northern wild rice</name>
    <dbReference type="NCBI Taxonomy" id="103762"/>
    <lineage>
        <taxon>Eukaryota</taxon>
        <taxon>Viridiplantae</taxon>
        <taxon>Streptophyta</taxon>
        <taxon>Embryophyta</taxon>
        <taxon>Tracheophyta</taxon>
        <taxon>Spermatophyta</taxon>
        <taxon>Magnoliopsida</taxon>
        <taxon>Liliopsida</taxon>
        <taxon>Poales</taxon>
        <taxon>Poaceae</taxon>
        <taxon>BOP clade</taxon>
        <taxon>Oryzoideae</taxon>
        <taxon>Oryzeae</taxon>
        <taxon>Zizaniinae</taxon>
        <taxon>Zizania</taxon>
    </lineage>
</organism>
<dbReference type="PANTHER" id="PTHR14582">
    <property type="entry name" value="INNER KINETOCHORE SUBUNIT MAL2"/>
    <property type="match status" value="1"/>
</dbReference>
<gene>
    <name evidence="8" type="ORF">GUJ93_ZPchr0015g6855</name>
</gene>
<dbReference type="InterPro" id="IPR018464">
    <property type="entry name" value="CENP-O"/>
</dbReference>
<comment type="similarity">
    <text evidence="3">Belongs to the CENP-O/MCM21 family.</text>
</comment>
<dbReference type="PANTHER" id="PTHR14582:SF1">
    <property type="entry name" value="CENTROMERE PROTEIN O"/>
    <property type="match status" value="1"/>
</dbReference>
<dbReference type="GO" id="GO:0031511">
    <property type="term" value="C:Mis6-Sim4 complex"/>
    <property type="evidence" value="ECO:0007669"/>
    <property type="project" value="TreeGrafter"/>
</dbReference>